<evidence type="ECO:0000313" key="4">
    <source>
        <dbReference type="Proteomes" id="UP001153365"/>
    </source>
</evidence>
<comment type="caution">
    <text evidence="3">The sequence shown here is derived from an EMBL/GenBank/DDBJ whole genome shotgun (WGS) entry which is preliminary data.</text>
</comment>
<name>A0AAV0AX93_PHAPC</name>
<dbReference type="AlphaFoldDB" id="A0AAV0AX93"/>
<feature type="region of interest" description="Disordered" evidence="1">
    <location>
        <begin position="121"/>
        <end position="143"/>
    </location>
</feature>
<organism evidence="3 4">
    <name type="scientific">Phakopsora pachyrhizi</name>
    <name type="common">Asian soybean rust disease fungus</name>
    <dbReference type="NCBI Taxonomy" id="170000"/>
    <lineage>
        <taxon>Eukaryota</taxon>
        <taxon>Fungi</taxon>
        <taxon>Dikarya</taxon>
        <taxon>Basidiomycota</taxon>
        <taxon>Pucciniomycotina</taxon>
        <taxon>Pucciniomycetes</taxon>
        <taxon>Pucciniales</taxon>
        <taxon>Phakopsoraceae</taxon>
        <taxon>Phakopsora</taxon>
    </lineage>
</organism>
<protein>
    <submittedName>
        <fullName evidence="3">Uncharacterized protein</fullName>
    </submittedName>
</protein>
<reference evidence="3" key="1">
    <citation type="submission" date="2022-06" db="EMBL/GenBank/DDBJ databases">
        <authorList>
            <consortium name="SYNGENTA / RWTH Aachen University"/>
        </authorList>
    </citation>
    <scope>NUCLEOTIDE SEQUENCE</scope>
</reference>
<evidence type="ECO:0000313" key="3">
    <source>
        <dbReference type="EMBL" id="CAH7673880.1"/>
    </source>
</evidence>
<feature type="non-terminal residue" evidence="3">
    <location>
        <position position="654"/>
    </location>
</feature>
<keyword evidence="4" id="KW-1185">Reference proteome</keyword>
<evidence type="ECO:0000256" key="1">
    <source>
        <dbReference type="SAM" id="MobiDB-lite"/>
    </source>
</evidence>
<sequence>MRLKLFFLQIILSLVAFSRAGFFNLKKSLLSVEGSEPSFLQGDEQRLLPLSSQVGSSKSPTVKLFPGESDCIPLANQQQRGKKRIREDNIIEFRLDPRPGFSQAAIAQVDKQLSGREKLRPASLSLEQGLPTASNKNKKPNNLHINAAHDDFFKGYEKNYFDVVKASLLSSDKDLRAERWISSPTAEDRNIIDGSLRENLKSASKSELFDKLQDNSSNAGDEKQAIAVKILPNTALTIIESSSTSDIFHTIKDQHITTGASSSKNFPTENSPAFSLPSSSEKDYFRAMSLARSSFKKYSQLGSIDFKIFLKKKIEKINQNGSKKASRSYKLIVTNINMQKLYNPEIKPQDFLYAKGRETLPLSESIKSDQFEKLYQAAITPKSSVVLILLKQYVYDDHKFNQIIALQSLDNYFESVFKRTRSKKFCSEMVFGSMTGIKSPSEEDSEMINKHKSKVWNQYHTRFRLKVFPQDYQADLTLFKLATQEMGFLMGTIRFKDLKIHKKLKILQRSLKKGLHSQTDSMKEWLYAVNRTSVASLYKIMLLYYIFTPFDSEAIDHLKVNIVLCARELYAALKEILDNKNTTKSILYNQAKLLSKNPFLSEHFLKWFLPVSKAMDIKKLMASGSDLIAKTWLKHICPKKFDFIPWNARKNAKS</sequence>
<dbReference type="Proteomes" id="UP001153365">
    <property type="component" value="Unassembled WGS sequence"/>
</dbReference>
<dbReference type="EMBL" id="CALTRL010001845">
    <property type="protein sequence ID" value="CAH7673880.1"/>
    <property type="molecule type" value="Genomic_DNA"/>
</dbReference>
<feature type="chain" id="PRO_5043314393" evidence="2">
    <location>
        <begin position="21"/>
        <end position="654"/>
    </location>
</feature>
<proteinExistence type="predicted"/>
<accession>A0AAV0AX93</accession>
<evidence type="ECO:0000256" key="2">
    <source>
        <dbReference type="SAM" id="SignalP"/>
    </source>
</evidence>
<feature type="signal peptide" evidence="2">
    <location>
        <begin position="1"/>
        <end position="20"/>
    </location>
</feature>
<keyword evidence="2" id="KW-0732">Signal</keyword>
<gene>
    <name evidence="3" type="ORF">PPACK8108_LOCUS8781</name>
</gene>